<dbReference type="InterPro" id="IPR001810">
    <property type="entry name" value="F-box_dom"/>
</dbReference>
<gene>
    <name evidence="2" type="ORF">FRX31_004363</name>
</gene>
<dbReference type="PANTHER" id="PTHR32278">
    <property type="entry name" value="F-BOX DOMAIN-CONTAINING PROTEIN"/>
    <property type="match status" value="1"/>
</dbReference>
<name>A0A7J6XB32_THATH</name>
<dbReference type="InterPro" id="IPR036047">
    <property type="entry name" value="F-box-like_dom_sf"/>
</dbReference>
<protein>
    <submittedName>
        <fullName evidence="2">F-box protein pp2-b15</fullName>
    </submittedName>
</protein>
<dbReference type="EMBL" id="JABWDY010003306">
    <property type="protein sequence ID" value="KAF5206045.1"/>
    <property type="molecule type" value="Genomic_DNA"/>
</dbReference>
<evidence type="ECO:0000313" key="2">
    <source>
        <dbReference type="EMBL" id="KAF5206045.1"/>
    </source>
</evidence>
<proteinExistence type="predicted"/>
<dbReference type="PANTHER" id="PTHR32278:SF11">
    <property type="entry name" value="F-BOX DOMAIN-CONTAINING PROTEIN"/>
    <property type="match status" value="1"/>
</dbReference>
<feature type="domain" description="F-box" evidence="1">
    <location>
        <begin position="1"/>
        <end position="46"/>
    </location>
</feature>
<dbReference type="AlphaFoldDB" id="A0A7J6XB32"/>
<dbReference type="Proteomes" id="UP000554482">
    <property type="component" value="Unassembled WGS sequence"/>
</dbReference>
<keyword evidence="3" id="KW-1185">Reference proteome</keyword>
<evidence type="ECO:0000313" key="3">
    <source>
        <dbReference type="Proteomes" id="UP000554482"/>
    </source>
</evidence>
<dbReference type="Pfam" id="PF14299">
    <property type="entry name" value="PP2"/>
    <property type="match status" value="1"/>
</dbReference>
<comment type="caution">
    <text evidence="2">The sequence shown here is derived from an EMBL/GenBank/DDBJ whole genome shotgun (WGS) entry which is preliminary data.</text>
</comment>
<evidence type="ECO:0000259" key="1">
    <source>
        <dbReference type="PROSITE" id="PS50181"/>
    </source>
</evidence>
<organism evidence="2 3">
    <name type="scientific">Thalictrum thalictroides</name>
    <name type="common">Rue-anemone</name>
    <name type="synonym">Anemone thalictroides</name>
    <dbReference type="NCBI Taxonomy" id="46969"/>
    <lineage>
        <taxon>Eukaryota</taxon>
        <taxon>Viridiplantae</taxon>
        <taxon>Streptophyta</taxon>
        <taxon>Embryophyta</taxon>
        <taxon>Tracheophyta</taxon>
        <taxon>Spermatophyta</taxon>
        <taxon>Magnoliopsida</taxon>
        <taxon>Ranunculales</taxon>
        <taxon>Ranunculaceae</taxon>
        <taxon>Thalictroideae</taxon>
        <taxon>Thalictrum</taxon>
    </lineage>
</organism>
<dbReference type="OrthoDB" id="1918565at2759"/>
<dbReference type="PROSITE" id="PS50181">
    <property type="entry name" value="FBOX"/>
    <property type="match status" value="1"/>
</dbReference>
<sequence>MTFYSLPEECISTILALTTPLDVCRCLLISSSVRSSADSNIAWEKFLPTDYQNIMLTSVPPIHDFSSKKELYFRLCDSILIDQGKKNFWLERSTGKKCYMLSARELYIPWGHDLMHWSWKSIPQSRFAEAVELRTISWLEIMGKINAGMLSSKTTYIAYLVFKIADRAYGLDSIPSETLVQVGNQAACAGTTYLGHQNSQKQKLEQLYFSNRMQVLKSRVKEGNAKVPKDRKDGWMEIELGEFFIDNGDEGEVKMSLMEIKGSHLKGGLIVEGIEVRPKTE</sequence>
<reference evidence="2 3" key="1">
    <citation type="submission" date="2020-06" db="EMBL/GenBank/DDBJ databases">
        <title>Transcriptomic and genomic resources for Thalictrum thalictroides and T. hernandezii: Facilitating candidate gene discovery in an emerging model plant lineage.</title>
        <authorList>
            <person name="Arias T."/>
            <person name="Riano-Pachon D.M."/>
            <person name="Di Stilio V.S."/>
        </authorList>
    </citation>
    <scope>NUCLEOTIDE SEQUENCE [LARGE SCALE GENOMIC DNA]</scope>
    <source>
        <strain evidence="3">cv. WT478/WT964</strain>
        <tissue evidence="2">Leaves</tissue>
    </source>
</reference>
<dbReference type="InterPro" id="IPR025886">
    <property type="entry name" value="PP2-like"/>
</dbReference>
<dbReference type="SUPFAM" id="SSF81383">
    <property type="entry name" value="F-box domain"/>
    <property type="match status" value="1"/>
</dbReference>
<accession>A0A7J6XB32</accession>